<feature type="binding site" evidence="8">
    <location>
        <position position="119"/>
    </location>
    <ligand>
        <name>Na(+)</name>
        <dbReference type="ChEBI" id="CHEBI:29101"/>
        <label>1</label>
    </ligand>
</feature>
<evidence type="ECO:0000256" key="10">
    <source>
        <dbReference type="RuleBase" id="RU003732"/>
    </source>
</evidence>
<evidence type="ECO:0000256" key="7">
    <source>
        <dbReference type="ARBA" id="ARBA00023136"/>
    </source>
</evidence>
<dbReference type="PROSITE" id="PS00754">
    <property type="entry name" value="NA_NEUROTRAN_SYMP_2"/>
    <property type="match status" value="1"/>
</dbReference>
<keyword evidence="6" id="KW-1133">Transmembrane helix</keyword>
<keyword evidence="9" id="KW-1015">Disulfide bond</keyword>
<dbReference type="OrthoDB" id="6376486at2759"/>
<keyword evidence="7" id="KW-0472">Membrane</keyword>
<evidence type="ECO:0000256" key="1">
    <source>
        <dbReference type="ARBA" id="ARBA00004141"/>
    </source>
</evidence>
<dbReference type="EMBL" id="OB660580">
    <property type="protein sequence ID" value="CAD7225468.1"/>
    <property type="molecule type" value="Genomic_DNA"/>
</dbReference>
<sequence length="239" mass="27127">MMCDTVRVAPPKGPKTPRCCSERLQDSWVLFGKAPGLLGVVRKGPKTPRCCSERPQDSWVLFCLKGPKTPRMEEKPATDELTSASIIEERGGVGFEPTTGELVRESWSQKIDFFLSCVGYAVGIGNVWRFPYLCYRNGGGAFLVPYLLMLFICGIPLFFMEMGIGQFTSSSALRVFRISPIFKGVGWTIVFVNWVVISYYDVLLAYAMYYFALSFSWDVPWRSCNNTWNTIHCSEVRRR</sequence>
<evidence type="ECO:0000313" key="11">
    <source>
        <dbReference type="EMBL" id="CAD7225468.1"/>
    </source>
</evidence>
<dbReference type="PROSITE" id="PS50267">
    <property type="entry name" value="NA_NEUROTRAN_SYMP_3"/>
    <property type="match status" value="1"/>
</dbReference>
<feature type="disulfide bond" evidence="9">
    <location>
        <begin position="224"/>
        <end position="233"/>
    </location>
</feature>
<feature type="binding site" evidence="8">
    <location>
        <position position="126"/>
    </location>
    <ligand>
        <name>Na(+)</name>
        <dbReference type="ChEBI" id="CHEBI:29101"/>
        <label>1</label>
    </ligand>
</feature>
<dbReference type="PANTHER" id="PTHR11616">
    <property type="entry name" value="SODIUM/CHLORIDE DEPENDENT TRANSPORTER"/>
    <property type="match status" value="1"/>
</dbReference>
<dbReference type="PANTHER" id="PTHR11616:SF241">
    <property type="entry name" value="SODIUM- AND CHLORIDE-DEPENDENT GLYCINE TRANSPORTER 2"/>
    <property type="match status" value="1"/>
</dbReference>
<gene>
    <name evidence="11" type="ORF">CTOB1V02_LOCUS3408</name>
</gene>
<protein>
    <recommendedName>
        <fullName evidence="10">Transporter</fullName>
    </recommendedName>
</protein>
<keyword evidence="4 10" id="KW-0812">Transmembrane</keyword>
<evidence type="ECO:0000256" key="5">
    <source>
        <dbReference type="ARBA" id="ARBA00022847"/>
    </source>
</evidence>
<dbReference type="GO" id="GO:0005283">
    <property type="term" value="F:amino acid:sodium symporter activity"/>
    <property type="evidence" value="ECO:0007669"/>
    <property type="project" value="TreeGrafter"/>
</dbReference>
<evidence type="ECO:0000256" key="9">
    <source>
        <dbReference type="PIRSR" id="PIRSR600175-2"/>
    </source>
</evidence>
<dbReference type="GO" id="GO:0005886">
    <property type="term" value="C:plasma membrane"/>
    <property type="evidence" value="ECO:0007669"/>
    <property type="project" value="TreeGrafter"/>
</dbReference>
<dbReference type="Pfam" id="PF00209">
    <property type="entry name" value="SNF"/>
    <property type="match status" value="1"/>
</dbReference>
<evidence type="ECO:0000256" key="6">
    <source>
        <dbReference type="ARBA" id="ARBA00022989"/>
    </source>
</evidence>
<dbReference type="PROSITE" id="PS00610">
    <property type="entry name" value="NA_NEUROTRAN_SYMP_1"/>
    <property type="match status" value="1"/>
</dbReference>
<evidence type="ECO:0000256" key="8">
    <source>
        <dbReference type="PIRSR" id="PIRSR600175-1"/>
    </source>
</evidence>
<evidence type="ECO:0000256" key="2">
    <source>
        <dbReference type="ARBA" id="ARBA00006459"/>
    </source>
</evidence>
<reference evidence="11" key="1">
    <citation type="submission" date="2020-11" db="EMBL/GenBank/DDBJ databases">
        <authorList>
            <person name="Tran Van P."/>
        </authorList>
    </citation>
    <scope>NUCLEOTIDE SEQUENCE</scope>
</reference>
<feature type="binding site" evidence="8">
    <location>
        <position position="122"/>
    </location>
    <ligand>
        <name>Na(+)</name>
        <dbReference type="ChEBI" id="CHEBI:29101"/>
        <label>1</label>
    </ligand>
</feature>
<comment type="subcellular location">
    <subcellularLocation>
        <location evidence="1">Membrane</location>
        <topology evidence="1">Multi-pass membrane protein</topology>
    </subcellularLocation>
</comment>
<dbReference type="PRINTS" id="PR00176">
    <property type="entry name" value="NANEUSMPORT"/>
</dbReference>
<proteinExistence type="inferred from homology"/>
<feature type="binding site" evidence="8">
    <location>
        <position position="121"/>
    </location>
    <ligand>
        <name>Na(+)</name>
        <dbReference type="ChEBI" id="CHEBI:29101"/>
        <label>1</label>
    </ligand>
</feature>
<organism evidence="11">
    <name type="scientific">Cyprideis torosa</name>
    <dbReference type="NCBI Taxonomy" id="163714"/>
    <lineage>
        <taxon>Eukaryota</taxon>
        <taxon>Metazoa</taxon>
        <taxon>Ecdysozoa</taxon>
        <taxon>Arthropoda</taxon>
        <taxon>Crustacea</taxon>
        <taxon>Oligostraca</taxon>
        <taxon>Ostracoda</taxon>
        <taxon>Podocopa</taxon>
        <taxon>Podocopida</taxon>
        <taxon>Cytherocopina</taxon>
        <taxon>Cytheroidea</taxon>
        <taxon>Cytherideidae</taxon>
        <taxon>Cyprideis</taxon>
    </lineage>
</organism>
<dbReference type="InterPro" id="IPR000175">
    <property type="entry name" value="Na/ntran_symport"/>
</dbReference>
<name>A0A7R8WAP0_9CRUS</name>
<dbReference type="InterPro" id="IPR037272">
    <property type="entry name" value="SNS_sf"/>
</dbReference>
<comment type="similarity">
    <text evidence="2 10">Belongs to the sodium:neurotransmitter symporter (SNF) (TC 2.A.22) family.</text>
</comment>
<dbReference type="AlphaFoldDB" id="A0A7R8WAP0"/>
<dbReference type="GO" id="GO:0089718">
    <property type="term" value="P:amino acid import across plasma membrane"/>
    <property type="evidence" value="ECO:0007669"/>
    <property type="project" value="TreeGrafter"/>
</dbReference>
<keyword evidence="8" id="KW-0479">Metal-binding</keyword>
<keyword evidence="3 10" id="KW-0813">Transport</keyword>
<keyword evidence="8" id="KW-0915">Sodium</keyword>
<dbReference type="SUPFAM" id="SSF161070">
    <property type="entry name" value="SNF-like"/>
    <property type="match status" value="1"/>
</dbReference>
<evidence type="ECO:0000256" key="4">
    <source>
        <dbReference type="ARBA" id="ARBA00022692"/>
    </source>
</evidence>
<evidence type="ECO:0000256" key="3">
    <source>
        <dbReference type="ARBA" id="ARBA00022448"/>
    </source>
</evidence>
<keyword evidence="5 10" id="KW-0769">Symport</keyword>
<accession>A0A7R8WAP0</accession>
<dbReference type="GO" id="GO:0046872">
    <property type="term" value="F:metal ion binding"/>
    <property type="evidence" value="ECO:0007669"/>
    <property type="project" value="UniProtKB-KW"/>
</dbReference>